<feature type="region of interest" description="Disordered" evidence="1">
    <location>
        <begin position="26"/>
        <end position="78"/>
    </location>
</feature>
<organism evidence="2 3">
    <name type="scientific">Porphyra umbilicalis</name>
    <name type="common">Purple laver</name>
    <name type="synonym">Red alga</name>
    <dbReference type="NCBI Taxonomy" id="2786"/>
    <lineage>
        <taxon>Eukaryota</taxon>
        <taxon>Rhodophyta</taxon>
        <taxon>Bangiophyceae</taxon>
        <taxon>Bangiales</taxon>
        <taxon>Bangiaceae</taxon>
        <taxon>Porphyra</taxon>
    </lineage>
</organism>
<proteinExistence type="predicted"/>
<name>A0A1X6P102_PORUM</name>
<evidence type="ECO:0000313" key="3">
    <source>
        <dbReference type="Proteomes" id="UP000218209"/>
    </source>
</evidence>
<gene>
    <name evidence="2" type="ORF">BU14_0285s0030</name>
</gene>
<evidence type="ECO:0000256" key="1">
    <source>
        <dbReference type="SAM" id="MobiDB-lite"/>
    </source>
</evidence>
<evidence type="ECO:0000313" key="2">
    <source>
        <dbReference type="EMBL" id="OSX74542.1"/>
    </source>
</evidence>
<dbReference type="EMBL" id="KV918943">
    <property type="protein sequence ID" value="OSX74542.1"/>
    <property type="molecule type" value="Genomic_DNA"/>
</dbReference>
<protein>
    <submittedName>
        <fullName evidence="2">Uncharacterized protein</fullName>
    </submittedName>
</protein>
<sequence length="78" mass="8577">MKRFFGQRLMGVAAARTGSAATHTCGRLWTHHGGPQSSRAARRRLDMGARPPPTRRRSAAESVHARMGGRLVRGEGRR</sequence>
<dbReference type="AlphaFoldDB" id="A0A1X6P102"/>
<dbReference type="Proteomes" id="UP000218209">
    <property type="component" value="Unassembled WGS sequence"/>
</dbReference>
<keyword evidence="3" id="KW-1185">Reference proteome</keyword>
<accession>A0A1X6P102</accession>
<reference evidence="2 3" key="1">
    <citation type="submission" date="2017-03" db="EMBL/GenBank/DDBJ databases">
        <title>WGS assembly of Porphyra umbilicalis.</title>
        <authorList>
            <person name="Brawley S.H."/>
            <person name="Blouin N.A."/>
            <person name="Ficko-Blean E."/>
            <person name="Wheeler G.L."/>
            <person name="Lohr M."/>
            <person name="Goodson H.V."/>
            <person name="Jenkins J.W."/>
            <person name="Blaby-Haas C.E."/>
            <person name="Helliwell K.E."/>
            <person name="Chan C."/>
            <person name="Marriage T."/>
            <person name="Bhattacharya D."/>
            <person name="Klein A.S."/>
            <person name="Badis Y."/>
            <person name="Brodie J."/>
            <person name="Cao Y."/>
            <person name="Collen J."/>
            <person name="Dittami S.M."/>
            <person name="Gachon C.M."/>
            <person name="Green B.R."/>
            <person name="Karpowicz S."/>
            <person name="Kim J.W."/>
            <person name="Kudahl U."/>
            <person name="Lin S."/>
            <person name="Michel G."/>
            <person name="Mittag M."/>
            <person name="Olson B.J."/>
            <person name="Pangilinan J."/>
            <person name="Peng Y."/>
            <person name="Qiu H."/>
            <person name="Shu S."/>
            <person name="Singer J.T."/>
            <person name="Smith A.G."/>
            <person name="Sprecher B.N."/>
            <person name="Wagner V."/>
            <person name="Wang W."/>
            <person name="Wang Z.-Y."/>
            <person name="Yan J."/>
            <person name="Yarish C."/>
            <person name="Zoeuner-Riek S."/>
            <person name="Zhuang Y."/>
            <person name="Zou Y."/>
            <person name="Lindquist E.A."/>
            <person name="Grimwood J."/>
            <person name="Barry K."/>
            <person name="Rokhsar D.S."/>
            <person name="Schmutz J."/>
            <person name="Stiller J.W."/>
            <person name="Grossman A.R."/>
            <person name="Prochnik S.E."/>
        </authorList>
    </citation>
    <scope>NUCLEOTIDE SEQUENCE [LARGE SCALE GENOMIC DNA]</scope>
    <source>
        <strain evidence="2">4086291</strain>
    </source>
</reference>